<proteinExistence type="inferred from homology"/>
<comment type="function">
    <text evidence="1">Is involved in the conjugation of reduced glutathione to a wide number of exogenous and endogenous hydrophobic electrophiles.</text>
</comment>
<gene>
    <name evidence="2" type="ORF">LITE_LOCUS2718</name>
</gene>
<keyword evidence="1" id="KW-0963">Cytoplasm</keyword>
<dbReference type="PANTHER" id="PTHR11260:SF614">
    <property type="entry name" value="GLUTATHIONE S-TRANSFERASE"/>
    <property type="match status" value="1"/>
</dbReference>
<sequence>MCRRKSPCLSTAKTPAGVESLVILQYVHRRDMAFNSTPYLLPKHPYPRSQARFWAEFSDQKCVFRAWKAFWRPKGEEKDKAIEVSVERFEYLEKRIQGKTFFGSGEDGEEEENEKIGHLDLVLGWIQL</sequence>
<accession>A0AAV0H7M4</accession>
<dbReference type="PANTHER" id="PTHR11260">
    <property type="entry name" value="GLUTATHIONE S-TRANSFERASE, GST, SUPERFAMILY, GST DOMAIN CONTAINING"/>
    <property type="match status" value="1"/>
</dbReference>
<dbReference type="Proteomes" id="UP001154282">
    <property type="component" value="Unassembled WGS sequence"/>
</dbReference>
<dbReference type="GO" id="GO:0006749">
    <property type="term" value="P:glutathione metabolic process"/>
    <property type="evidence" value="ECO:0007669"/>
    <property type="project" value="TreeGrafter"/>
</dbReference>
<protein>
    <recommendedName>
        <fullName evidence="1">Glutathione S-transferase</fullName>
        <ecNumber evidence="1">2.5.1.18</ecNumber>
    </recommendedName>
</protein>
<dbReference type="GO" id="GO:0004364">
    <property type="term" value="F:glutathione transferase activity"/>
    <property type="evidence" value="ECO:0007669"/>
    <property type="project" value="UniProtKB-UniRule"/>
</dbReference>
<comment type="catalytic activity">
    <reaction evidence="1">
        <text>RX + glutathione = an S-substituted glutathione + a halide anion + H(+)</text>
        <dbReference type="Rhea" id="RHEA:16437"/>
        <dbReference type="ChEBI" id="CHEBI:15378"/>
        <dbReference type="ChEBI" id="CHEBI:16042"/>
        <dbReference type="ChEBI" id="CHEBI:17792"/>
        <dbReference type="ChEBI" id="CHEBI:57925"/>
        <dbReference type="ChEBI" id="CHEBI:90779"/>
        <dbReference type="EC" id="2.5.1.18"/>
    </reaction>
</comment>
<comment type="similarity">
    <text evidence="1">Belongs to the GST superfamily.</text>
</comment>
<organism evidence="2 3">
    <name type="scientific">Linum tenue</name>
    <dbReference type="NCBI Taxonomy" id="586396"/>
    <lineage>
        <taxon>Eukaryota</taxon>
        <taxon>Viridiplantae</taxon>
        <taxon>Streptophyta</taxon>
        <taxon>Embryophyta</taxon>
        <taxon>Tracheophyta</taxon>
        <taxon>Spermatophyta</taxon>
        <taxon>Magnoliopsida</taxon>
        <taxon>eudicotyledons</taxon>
        <taxon>Gunneridae</taxon>
        <taxon>Pentapetalae</taxon>
        <taxon>rosids</taxon>
        <taxon>fabids</taxon>
        <taxon>Malpighiales</taxon>
        <taxon>Linaceae</taxon>
        <taxon>Linum</taxon>
    </lineage>
</organism>
<dbReference type="AlphaFoldDB" id="A0AAV0H7M4"/>
<dbReference type="EMBL" id="CAMGYJ010000002">
    <property type="protein sequence ID" value="CAI0380528.1"/>
    <property type="molecule type" value="Genomic_DNA"/>
</dbReference>
<keyword evidence="3" id="KW-1185">Reference proteome</keyword>
<evidence type="ECO:0000313" key="3">
    <source>
        <dbReference type="Proteomes" id="UP001154282"/>
    </source>
</evidence>
<reference evidence="2" key="1">
    <citation type="submission" date="2022-08" db="EMBL/GenBank/DDBJ databases">
        <authorList>
            <person name="Gutierrez-Valencia J."/>
        </authorList>
    </citation>
    <scope>NUCLEOTIDE SEQUENCE</scope>
</reference>
<name>A0AAV0H7M4_9ROSI</name>
<dbReference type="GO" id="GO:0005829">
    <property type="term" value="C:cytosol"/>
    <property type="evidence" value="ECO:0007669"/>
    <property type="project" value="UniProtKB-SubCell"/>
</dbReference>
<comment type="caution">
    <text evidence="2">The sequence shown here is derived from an EMBL/GenBank/DDBJ whole genome shotgun (WGS) entry which is preliminary data.</text>
</comment>
<dbReference type="EC" id="2.5.1.18" evidence="1"/>
<dbReference type="InterPro" id="IPR036282">
    <property type="entry name" value="Glutathione-S-Trfase_C_sf"/>
</dbReference>
<evidence type="ECO:0000256" key="1">
    <source>
        <dbReference type="RuleBase" id="RU369102"/>
    </source>
</evidence>
<dbReference type="InterPro" id="IPR045073">
    <property type="entry name" value="Omega/Tau-like"/>
</dbReference>
<dbReference type="SUPFAM" id="SSF47616">
    <property type="entry name" value="GST C-terminal domain-like"/>
    <property type="match status" value="1"/>
</dbReference>
<evidence type="ECO:0000313" key="2">
    <source>
        <dbReference type="EMBL" id="CAI0380528.1"/>
    </source>
</evidence>
<dbReference type="Gene3D" id="1.20.1050.10">
    <property type="match status" value="1"/>
</dbReference>
<comment type="subcellular location">
    <subcellularLocation>
        <location evidence="1">Cytoplasm</location>
        <location evidence="1">Cytosol</location>
    </subcellularLocation>
</comment>
<keyword evidence="1" id="KW-0808">Transferase</keyword>